<dbReference type="GO" id="GO:0010008">
    <property type="term" value="C:endosome membrane"/>
    <property type="evidence" value="ECO:0007669"/>
    <property type="project" value="UniProtKB-SubCell"/>
</dbReference>
<feature type="transmembrane region" description="Helical" evidence="14">
    <location>
        <begin position="703"/>
        <end position="725"/>
    </location>
</feature>
<feature type="region of interest" description="Disordered" evidence="13">
    <location>
        <begin position="786"/>
        <end position="806"/>
    </location>
</feature>
<evidence type="ECO:0000256" key="1">
    <source>
        <dbReference type="ARBA" id="ARBA00004337"/>
    </source>
</evidence>
<dbReference type="Pfam" id="PF21381">
    <property type="entry name" value="MCLN_ECD"/>
    <property type="match status" value="1"/>
</dbReference>
<keyword evidence="3" id="KW-0813">Transport</keyword>
<keyword evidence="5 14" id="KW-0812">Transmembrane</keyword>
<dbReference type="OrthoDB" id="263481at2759"/>
<feature type="compositionally biased region" description="Low complexity" evidence="13">
    <location>
        <begin position="786"/>
        <end position="796"/>
    </location>
</feature>
<dbReference type="GO" id="GO:0005886">
    <property type="term" value="C:plasma membrane"/>
    <property type="evidence" value="ECO:0007669"/>
    <property type="project" value="UniProtKB-SubCell"/>
</dbReference>
<evidence type="ECO:0000256" key="3">
    <source>
        <dbReference type="ARBA" id="ARBA00022448"/>
    </source>
</evidence>
<organism evidence="17 18">
    <name type="scientific">Schistosoma japonicum</name>
    <name type="common">Blood fluke</name>
    <dbReference type="NCBI Taxonomy" id="6182"/>
    <lineage>
        <taxon>Eukaryota</taxon>
        <taxon>Metazoa</taxon>
        <taxon>Spiralia</taxon>
        <taxon>Lophotrochozoa</taxon>
        <taxon>Platyhelminthes</taxon>
        <taxon>Trematoda</taxon>
        <taxon>Digenea</taxon>
        <taxon>Strigeidida</taxon>
        <taxon>Schistosomatoidea</taxon>
        <taxon>Schistosomatidae</taxon>
        <taxon>Schistosoma</taxon>
    </lineage>
</organism>
<evidence type="ECO:0000256" key="11">
    <source>
        <dbReference type="ARBA" id="ARBA00023303"/>
    </source>
</evidence>
<dbReference type="EMBL" id="SKCS01000158">
    <property type="protein sequence ID" value="TNN15037.1"/>
    <property type="molecule type" value="Genomic_DNA"/>
</dbReference>
<comment type="catalytic activity">
    <reaction evidence="12">
        <text>Ca(2+)(in) = Ca(2+)(out)</text>
        <dbReference type="Rhea" id="RHEA:29671"/>
        <dbReference type="ChEBI" id="CHEBI:29108"/>
    </reaction>
</comment>
<evidence type="ECO:0000313" key="18">
    <source>
        <dbReference type="Proteomes" id="UP000311919"/>
    </source>
</evidence>
<keyword evidence="11" id="KW-0407">Ion channel</keyword>
<dbReference type="CDD" id="cd21050">
    <property type="entry name" value="ELD_TRPML"/>
    <property type="match status" value="1"/>
</dbReference>
<protein>
    <submittedName>
        <fullName evidence="17">Mucolipin-2</fullName>
    </submittedName>
</protein>
<feature type="transmembrane region" description="Helical" evidence="14">
    <location>
        <begin position="505"/>
        <end position="525"/>
    </location>
</feature>
<dbReference type="PANTHER" id="PTHR12127">
    <property type="entry name" value="MUCOLIPIN"/>
    <property type="match status" value="1"/>
</dbReference>
<reference evidence="17 18" key="1">
    <citation type="submission" date="2019-03" db="EMBL/GenBank/DDBJ databases">
        <title>An improved genome assembly of the fluke Schistosoma japonicum.</title>
        <authorList>
            <person name="Hu W."/>
            <person name="Luo F."/>
            <person name="Yin M."/>
            <person name="Mo X."/>
            <person name="Sun C."/>
            <person name="Wu Q."/>
            <person name="Zhu B."/>
            <person name="Xiang M."/>
            <person name="Wang J."/>
            <person name="Wang Y."/>
            <person name="Zhang T."/>
            <person name="Xu B."/>
            <person name="Zheng H."/>
            <person name="Feng Z."/>
        </authorList>
    </citation>
    <scope>NUCLEOTIDE SEQUENCE [LARGE SCALE GENOMIC DNA]</scope>
    <source>
        <strain evidence="17">HuSjv2</strain>
        <tissue evidence="17">Worms</tissue>
    </source>
</reference>
<dbReference type="Pfam" id="PF08016">
    <property type="entry name" value="PKD_channel"/>
    <property type="match status" value="1"/>
</dbReference>
<evidence type="ECO:0000256" key="4">
    <source>
        <dbReference type="ARBA" id="ARBA00022475"/>
    </source>
</evidence>
<dbReference type="Proteomes" id="UP000311919">
    <property type="component" value="Unassembled WGS sequence"/>
</dbReference>
<evidence type="ECO:0000313" key="17">
    <source>
        <dbReference type="EMBL" id="TNN15036.1"/>
    </source>
</evidence>
<evidence type="ECO:0000256" key="2">
    <source>
        <dbReference type="ARBA" id="ARBA00004651"/>
    </source>
</evidence>
<evidence type="ECO:0000256" key="9">
    <source>
        <dbReference type="ARBA" id="ARBA00023136"/>
    </source>
</evidence>
<accession>A0A4Z2DEZ4</accession>
<dbReference type="GO" id="GO:0072345">
    <property type="term" value="F:NAADP-sensitive calcium-release channel activity"/>
    <property type="evidence" value="ECO:0007669"/>
    <property type="project" value="TreeGrafter"/>
</dbReference>
<dbReference type="Gene3D" id="1.10.287.70">
    <property type="match status" value="1"/>
</dbReference>
<dbReference type="InterPro" id="IPR039031">
    <property type="entry name" value="Mucolipin"/>
</dbReference>
<dbReference type="EMBL" id="SKCS01000158">
    <property type="protein sequence ID" value="TNN15036.1"/>
    <property type="molecule type" value="Genomic_DNA"/>
</dbReference>
<evidence type="ECO:0000256" key="13">
    <source>
        <dbReference type="SAM" id="MobiDB-lite"/>
    </source>
</evidence>
<proteinExistence type="predicted"/>
<keyword evidence="6" id="KW-0967">Endosome</keyword>
<evidence type="ECO:0000256" key="14">
    <source>
        <dbReference type="SAM" id="Phobius"/>
    </source>
</evidence>
<evidence type="ECO:0000259" key="15">
    <source>
        <dbReference type="Pfam" id="PF08016"/>
    </source>
</evidence>
<evidence type="ECO:0000256" key="12">
    <source>
        <dbReference type="ARBA" id="ARBA00036634"/>
    </source>
</evidence>
<feature type="transmembrane region" description="Helical" evidence="14">
    <location>
        <begin position="563"/>
        <end position="583"/>
    </location>
</feature>
<gene>
    <name evidence="17" type="ORF">EWB00_001655</name>
</gene>
<keyword evidence="7 14" id="KW-1133">Transmembrane helix</keyword>
<keyword evidence="9 14" id="KW-0472">Membrane</keyword>
<keyword evidence="18" id="KW-1185">Reference proteome</keyword>
<feature type="domain" description="Polycystin cation channel PKD1/PKD2" evidence="15">
    <location>
        <begin position="596"/>
        <end position="731"/>
    </location>
</feature>
<dbReference type="PANTHER" id="PTHR12127:SF7">
    <property type="entry name" value="SD02261P"/>
    <property type="match status" value="1"/>
</dbReference>
<evidence type="ECO:0000256" key="10">
    <source>
        <dbReference type="ARBA" id="ARBA00023157"/>
    </source>
</evidence>
<dbReference type="STRING" id="6182.A0A4Z2DEZ4"/>
<comment type="subcellular location">
    <subcellularLocation>
        <location evidence="2">Cell membrane</location>
        <topology evidence="2">Multi-pass membrane protein</topology>
    </subcellularLocation>
    <subcellularLocation>
        <location evidence="1">Endosome membrane</location>
        <topology evidence="1">Multi-pass membrane protein</topology>
    </subcellularLocation>
</comment>
<evidence type="ECO:0000256" key="7">
    <source>
        <dbReference type="ARBA" id="ARBA00022989"/>
    </source>
</evidence>
<sequence length="937" mass="107970">MSKRFKKEKTVGNSDSCTFSNSRFANGYQNQHLPYQSNFEKCGNNVEDRHLYLTPTCLHLPPSCISRVNSPIVNNNNDNNTVNNHESQGIVEKVMFRLVKCFGKKPDNASHDCTNVNCHHGNPTLEERPLISDYDGYGNSDYVYATAATSLSSPCTENATESTSASIDPAEVENWMRRRLYYHFMTPVGKFHAKRRIPFKLFIQILKVLLVTIQLIEFGFYRAAHVSFGELSHKAFCHLYLRQWDSQYETLDYPPATGDYAVYRVNDFYEHVGYAITQFNKTKELSIGGYMFDSMNPTLKLCMKYVSPTTKNMHHMFSVSYIHELEKCISIEVNDISGEQLTDGNSIKTFLQDRGLDIDFNYLLRFDINFNLLSPPIYHLDWIQSTECYRFMIKISLENPSQSGQMKIILHAPYAATPCVDIPKQLRNSNNVSSNTYSSSSSSSSSLLEVPSSLSMTTSLSTPLSLSTQQYLNEKKYRLLVHFWDRLNYSRFNDSSETKYVFSRGLLVVLIDSCTLILGIISLILCIRSIIQGFRMWIETVGFFKNWFGIQLNNVFWEFVRPWIIFIVVNDLIIIITSIYAISTLNRIQMKYEPLTYLMGIGALLVWIGILYYVGFSYDNSLLIRTISRSIPGLLRFCVCALILFFAFSLCGWVVLGPYNMKFRTFMSTVECLFSLINGDDMFVTFTIINENAPIGIYLFSRLFLYIFITLFIYVVLNLFVTIIFEAYEEVKDMQNTRGRSYNSPLWHFVCQQYYDPKSTIFKDDEMRPDRDLLQKQALGCMMTTRSTATTSNTTSRKPSTSNFHPNTLSSIREYLKYKSTKKRQQYQQQQYEQQKCCCCRRQSQEQQNSSQNNARNLFHTSNSPSEVNYLATTSTCISNIVTRNVAEDNCDNYAEQANEQINNDNDVNYFHNRIEGSNEITTADESSILTNRSVIA</sequence>
<dbReference type="InterPro" id="IPR049134">
    <property type="entry name" value="MCLN_ECD"/>
</dbReference>
<dbReference type="GO" id="GO:0005765">
    <property type="term" value="C:lysosomal membrane"/>
    <property type="evidence" value="ECO:0007669"/>
    <property type="project" value="TreeGrafter"/>
</dbReference>
<evidence type="ECO:0000256" key="6">
    <source>
        <dbReference type="ARBA" id="ARBA00022753"/>
    </source>
</evidence>
<keyword evidence="8" id="KW-0406">Ion transport</keyword>
<feature type="domain" description="Mucolipin extracytosolic" evidence="16">
    <location>
        <begin position="226"/>
        <end position="418"/>
    </location>
</feature>
<dbReference type="AlphaFoldDB" id="A0A4Z2DEZ4"/>
<feature type="transmembrane region" description="Helical" evidence="14">
    <location>
        <begin position="595"/>
        <end position="614"/>
    </location>
</feature>
<comment type="caution">
    <text evidence="17">The sequence shown here is derived from an EMBL/GenBank/DDBJ whole genome shotgun (WGS) entry which is preliminary data.</text>
</comment>
<name>A0A4Z2DEZ4_SCHJA</name>
<evidence type="ECO:0000256" key="8">
    <source>
        <dbReference type="ARBA" id="ARBA00023065"/>
    </source>
</evidence>
<feature type="transmembrane region" description="Helical" evidence="14">
    <location>
        <begin position="634"/>
        <end position="656"/>
    </location>
</feature>
<evidence type="ECO:0000256" key="5">
    <source>
        <dbReference type="ARBA" id="ARBA00022692"/>
    </source>
</evidence>
<dbReference type="InterPro" id="IPR013122">
    <property type="entry name" value="PKD1_2_channel"/>
</dbReference>
<keyword evidence="4" id="KW-1003">Cell membrane</keyword>
<keyword evidence="10" id="KW-1015">Disulfide bond</keyword>
<evidence type="ECO:0000259" key="16">
    <source>
        <dbReference type="Pfam" id="PF21381"/>
    </source>
</evidence>
<feature type="compositionally biased region" description="Polar residues" evidence="13">
    <location>
        <begin position="797"/>
        <end position="806"/>
    </location>
</feature>